<sequence length="1012" mass="107573">MEELIAWATKEGAEFAKFKTQERTFVAAADIAPGTSIFRIPQRLLLHEARAWSDAEYGRASTHLKEAVGDALDQRWMLCLLLLLEKARGKQSFWAHYIDALPRTYSDPLWWADEDTKLLRGTRLGAAAEHHAGQTEQLGRWRQQLCSLQAGLGGPDTMETGCGGWAMSHEALRWAKSTVWSRAFNIPYLGGPGQEGIALIPVGDMLDHSHGCHMAWHTGADGTEPFTFITHTPIPQGAPAYSNYGFKSNEELILGYGFMLEDNPADFFHVSLGLHAQTEHDRESVTQKRALLAKLGLPTDHYLTLARPLPSSLLAAAAVCLMPDAQAYELLHAPDIGAVEAGEAARSHITAASGLDERHASYGRVPGMVEVRAAPASQQEGCSSAAQMPPAQEGRHLDCSFALRLSALKAVKQQLRRKLADIQGSSPDADLALASDQAPGSCAYMALMYRAGQKRIAQKALAAMSQEACGLLQELQEQSQKLAAADGSHSPPAKPSLDADGATCAPALSEKGALGSGSPRKGNDLHSTSPAPQQGQHMDSSASALPHTGHARREGHEKGRVDPAQACSGTALEALQGEHALQTGVMVNKSCREGEVVARQPLSSGYTARSKGQLVLDLAAARCTMASRAGVEEGALLARLCSSIAVPLATGILLQDVETVAAVALLSGTPAMQALQGACEELAEQWPAQRQSVTAALDSSRKSNGSSSRSGPASDAAMLSALAWAEAVVERCAVGDARTGRAAITELTAAMPQAFWDIAVDISWVEDQQGPALFLTAAVPLQAGWQLRHEHPMQGVPFEGILLDWGLRAAAHVMHGGTLKPAFELCIAPGEEAPGHSALSKAALLASSTLGSTHWLTPSSGQDGVLAAIALCAADAEELVKLGAAELCRGAEVAQQSADNGLMSPAAVEGVQGSSRHVTEEEIMKLWALQQAFRSRVMASKRLMKAARSQLKELLSAAREELKEASALHPEHGSGQEWKEAAAGYYPSKLKLGPFQRSNDPRLYDAALLSVR</sequence>
<keyword evidence="4" id="KW-0175">Coiled coil</keyword>
<feature type="compositionally biased region" description="Basic and acidic residues" evidence="5">
    <location>
        <begin position="551"/>
        <end position="561"/>
    </location>
</feature>
<name>A0AAV1HQT1_9CHLO</name>
<dbReference type="GO" id="GO:0016279">
    <property type="term" value="F:protein-lysine N-methyltransferase activity"/>
    <property type="evidence" value="ECO:0007669"/>
    <property type="project" value="TreeGrafter"/>
</dbReference>
<dbReference type="GO" id="GO:0032259">
    <property type="term" value="P:methylation"/>
    <property type="evidence" value="ECO:0007669"/>
    <property type="project" value="UniProtKB-KW"/>
</dbReference>
<evidence type="ECO:0000256" key="5">
    <source>
        <dbReference type="SAM" id="MobiDB-lite"/>
    </source>
</evidence>
<evidence type="ECO:0000256" key="1">
    <source>
        <dbReference type="ARBA" id="ARBA00022603"/>
    </source>
</evidence>
<dbReference type="PANTHER" id="PTHR13271:SF145">
    <property type="entry name" value="SET DOMAIN-CONTAINING PROTEIN"/>
    <property type="match status" value="1"/>
</dbReference>
<feature type="compositionally biased region" description="Polar residues" evidence="5">
    <location>
        <begin position="525"/>
        <end position="543"/>
    </location>
</feature>
<keyword evidence="7" id="KW-1185">Reference proteome</keyword>
<dbReference type="InterPro" id="IPR050600">
    <property type="entry name" value="SETD3_SETD6_MTase"/>
</dbReference>
<dbReference type="PANTHER" id="PTHR13271">
    <property type="entry name" value="UNCHARACTERIZED PUTATIVE METHYLTRANSFERASE"/>
    <property type="match status" value="1"/>
</dbReference>
<dbReference type="Gene3D" id="3.90.1410.10">
    <property type="entry name" value="set domain protein methyltransferase, domain 1"/>
    <property type="match status" value="1"/>
</dbReference>
<proteinExistence type="predicted"/>
<dbReference type="Gene3D" id="3.90.1420.10">
    <property type="entry name" value="Rubisco LSMT, substrate-binding domain"/>
    <property type="match status" value="1"/>
</dbReference>
<keyword evidence="1" id="KW-0489">Methyltransferase</keyword>
<evidence type="ECO:0000256" key="2">
    <source>
        <dbReference type="ARBA" id="ARBA00022679"/>
    </source>
</evidence>
<dbReference type="AlphaFoldDB" id="A0AAV1HQT1"/>
<feature type="region of interest" description="Disordered" evidence="5">
    <location>
        <begin position="482"/>
        <end position="563"/>
    </location>
</feature>
<evidence type="ECO:0000313" key="7">
    <source>
        <dbReference type="Proteomes" id="UP001314263"/>
    </source>
</evidence>
<dbReference type="EMBL" id="CAUYUE010000001">
    <property type="protein sequence ID" value="CAK0734729.1"/>
    <property type="molecule type" value="Genomic_DNA"/>
</dbReference>
<accession>A0AAV1HQT1</accession>
<evidence type="ECO:0000256" key="4">
    <source>
        <dbReference type="SAM" id="Coils"/>
    </source>
</evidence>
<dbReference type="InterPro" id="IPR046341">
    <property type="entry name" value="SET_dom_sf"/>
</dbReference>
<dbReference type="InterPro" id="IPR036464">
    <property type="entry name" value="Rubisco_LSMT_subst-bd_sf"/>
</dbReference>
<feature type="compositionally biased region" description="Low complexity" evidence="5">
    <location>
        <begin position="702"/>
        <end position="713"/>
    </location>
</feature>
<organism evidence="6 7">
    <name type="scientific">Coccomyxa viridis</name>
    <dbReference type="NCBI Taxonomy" id="1274662"/>
    <lineage>
        <taxon>Eukaryota</taxon>
        <taxon>Viridiplantae</taxon>
        <taxon>Chlorophyta</taxon>
        <taxon>core chlorophytes</taxon>
        <taxon>Trebouxiophyceae</taxon>
        <taxon>Trebouxiophyceae incertae sedis</taxon>
        <taxon>Coccomyxaceae</taxon>
        <taxon>Coccomyxa</taxon>
    </lineage>
</organism>
<reference evidence="6 7" key="1">
    <citation type="submission" date="2023-10" db="EMBL/GenBank/DDBJ databases">
        <authorList>
            <person name="Maclean D."/>
            <person name="Macfadyen A."/>
        </authorList>
    </citation>
    <scope>NUCLEOTIDE SEQUENCE [LARGE SCALE GENOMIC DNA]</scope>
</reference>
<dbReference type="SUPFAM" id="SSF82199">
    <property type="entry name" value="SET domain"/>
    <property type="match status" value="1"/>
</dbReference>
<feature type="coiled-coil region" evidence="4">
    <location>
        <begin position="941"/>
        <end position="968"/>
    </location>
</feature>
<comment type="caution">
    <text evidence="6">The sequence shown here is derived from an EMBL/GenBank/DDBJ whole genome shotgun (WGS) entry which is preliminary data.</text>
</comment>
<dbReference type="Proteomes" id="UP001314263">
    <property type="component" value="Unassembled WGS sequence"/>
</dbReference>
<feature type="region of interest" description="Disordered" evidence="5">
    <location>
        <begin position="693"/>
        <end position="713"/>
    </location>
</feature>
<evidence type="ECO:0000313" key="6">
    <source>
        <dbReference type="EMBL" id="CAK0734729.1"/>
    </source>
</evidence>
<keyword evidence="3" id="KW-0949">S-adenosyl-L-methionine</keyword>
<evidence type="ECO:0000256" key="3">
    <source>
        <dbReference type="ARBA" id="ARBA00022691"/>
    </source>
</evidence>
<keyword evidence="2" id="KW-0808">Transferase</keyword>
<protein>
    <submittedName>
        <fullName evidence="6">Uncharacterized protein</fullName>
    </submittedName>
</protein>
<gene>
    <name evidence="6" type="ORF">CVIRNUC_000473</name>
</gene>